<dbReference type="InterPro" id="IPR051012">
    <property type="entry name" value="CellSynth/LPSAsmb/PSIAsmb"/>
</dbReference>
<dbReference type="SMART" id="SM00448">
    <property type="entry name" value="REC"/>
    <property type="match status" value="1"/>
</dbReference>
<dbReference type="OrthoDB" id="7298659at2"/>
<dbReference type="Gene3D" id="1.25.40.10">
    <property type="entry name" value="Tetratricopeptide repeat domain"/>
    <property type="match status" value="1"/>
</dbReference>
<dbReference type="GO" id="GO:0000160">
    <property type="term" value="P:phosphorelay signal transduction system"/>
    <property type="evidence" value="ECO:0007669"/>
    <property type="project" value="InterPro"/>
</dbReference>
<dbReference type="Gene3D" id="3.40.50.2300">
    <property type="match status" value="1"/>
</dbReference>
<dbReference type="Proteomes" id="UP000325302">
    <property type="component" value="Unassembled WGS sequence"/>
</dbReference>
<dbReference type="EMBL" id="SMRS01000004">
    <property type="protein sequence ID" value="KAA0874982.1"/>
    <property type="molecule type" value="Genomic_DNA"/>
</dbReference>
<dbReference type="PANTHER" id="PTHR45586">
    <property type="entry name" value="TPR REPEAT-CONTAINING PROTEIN PA4667"/>
    <property type="match status" value="1"/>
</dbReference>
<evidence type="ECO:0000256" key="3">
    <source>
        <dbReference type="PROSITE-ProRule" id="PRU00169"/>
    </source>
</evidence>
<evidence type="ECO:0000256" key="1">
    <source>
        <dbReference type="ARBA" id="ARBA00022737"/>
    </source>
</evidence>
<evidence type="ECO:0000313" key="7">
    <source>
        <dbReference type="Proteomes" id="UP000325302"/>
    </source>
</evidence>
<dbReference type="AlphaFoldDB" id="A0A5A9W306"/>
<feature type="repeat" description="TPR" evidence="4">
    <location>
        <begin position="233"/>
        <end position="266"/>
    </location>
</feature>
<dbReference type="InterPro" id="IPR011006">
    <property type="entry name" value="CheY-like_superfamily"/>
</dbReference>
<dbReference type="RefSeq" id="WP_149390562.1">
    <property type="nucleotide sequence ID" value="NZ_SMRS01000004.1"/>
</dbReference>
<keyword evidence="7" id="KW-1185">Reference proteome</keyword>
<dbReference type="Pfam" id="PF00072">
    <property type="entry name" value="Response_reg"/>
    <property type="match status" value="1"/>
</dbReference>
<protein>
    <submittedName>
        <fullName evidence="6">Response regulator</fullName>
    </submittedName>
</protein>
<sequence>MASQFSELSVLIVEKNLEDLDLLRQMLNALGFTSIQVASSVNMAVSLLQEISVDLCFLVYDLGPQDKNGLQVMQELRAAGRRLYSTSFLLVVDPERSRLLLGSPEHAPDAYISKPYDQARLRTQLEKLQRLKQVLSPVERLIDERRWQEALDQCQRIQQQFPALNVMLMRLRGLILLELESFAEARDLFEQIARVQDKPWVRVAIGIASYHLADYPRARREFTQVIDEQQVCTEAFTWLARLHWILGERNQAITLLRKAVMLQPTVPLLHAELANRAAMSNELRLAMEGFRQAVNYARYSAFQHPDYYFGWVRVLQQQMVQNSGQQPALVEEAVRALESAVHDFLDDPQIRFRSRLMASEIYRAHAEEKKADFAARDAIDQFSRLNLDAQLTLLDLLVDGLDASVMADQALNWRESVSKQMSSVEWGRENLKGMLSFRKKDVDEAFRQFELAWLAEPGNPGVGLNLLQAGVELLRREPDNSVLLRRCAEVITSTQYGVMSRRQQQRYQVLYQRFNELVSPAEIA</sequence>
<evidence type="ECO:0000256" key="2">
    <source>
        <dbReference type="ARBA" id="ARBA00022803"/>
    </source>
</evidence>
<comment type="caution">
    <text evidence="3">Lacks conserved residue(s) required for the propagation of feature annotation.</text>
</comment>
<dbReference type="InterPro" id="IPR011990">
    <property type="entry name" value="TPR-like_helical_dom_sf"/>
</dbReference>
<dbReference type="PROSITE" id="PS50110">
    <property type="entry name" value="RESPONSE_REGULATORY"/>
    <property type="match status" value="1"/>
</dbReference>
<dbReference type="SUPFAM" id="SSF48452">
    <property type="entry name" value="TPR-like"/>
    <property type="match status" value="1"/>
</dbReference>
<feature type="domain" description="Response regulatory" evidence="5">
    <location>
        <begin position="9"/>
        <end position="129"/>
    </location>
</feature>
<dbReference type="InterPro" id="IPR019734">
    <property type="entry name" value="TPR_rpt"/>
</dbReference>
<name>A0A5A9W306_9GAMM</name>
<keyword evidence="2 4" id="KW-0802">TPR repeat</keyword>
<gene>
    <name evidence="6" type="ORF">E1H14_06040</name>
</gene>
<dbReference type="Pfam" id="PF13432">
    <property type="entry name" value="TPR_16"/>
    <property type="match status" value="2"/>
</dbReference>
<organism evidence="6 7">
    <name type="scientific">Nitrincola tapanii</name>
    <dbReference type="NCBI Taxonomy" id="1708751"/>
    <lineage>
        <taxon>Bacteria</taxon>
        <taxon>Pseudomonadati</taxon>
        <taxon>Pseudomonadota</taxon>
        <taxon>Gammaproteobacteria</taxon>
        <taxon>Oceanospirillales</taxon>
        <taxon>Oceanospirillaceae</taxon>
        <taxon>Nitrincola</taxon>
    </lineage>
</organism>
<dbReference type="SUPFAM" id="SSF52172">
    <property type="entry name" value="CheY-like"/>
    <property type="match status" value="1"/>
</dbReference>
<proteinExistence type="predicted"/>
<evidence type="ECO:0000313" key="6">
    <source>
        <dbReference type="EMBL" id="KAA0874982.1"/>
    </source>
</evidence>
<evidence type="ECO:0000256" key="4">
    <source>
        <dbReference type="PROSITE-ProRule" id="PRU00339"/>
    </source>
</evidence>
<dbReference type="PROSITE" id="PS50005">
    <property type="entry name" value="TPR"/>
    <property type="match status" value="1"/>
</dbReference>
<keyword evidence="1" id="KW-0677">Repeat</keyword>
<dbReference type="InterPro" id="IPR001789">
    <property type="entry name" value="Sig_transdc_resp-reg_receiver"/>
</dbReference>
<accession>A0A5A9W306</accession>
<dbReference type="PANTHER" id="PTHR45586:SF1">
    <property type="entry name" value="LIPOPOLYSACCHARIDE ASSEMBLY PROTEIN B"/>
    <property type="match status" value="1"/>
</dbReference>
<comment type="caution">
    <text evidence="6">The sequence shown here is derived from an EMBL/GenBank/DDBJ whole genome shotgun (WGS) entry which is preliminary data.</text>
</comment>
<reference evidence="6 7" key="1">
    <citation type="submission" date="2019-03" db="EMBL/GenBank/DDBJ databases">
        <title>Nitrincola sp. nov. isolated from an Indian soda lake.</title>
        <authorList>
            <person name="Joshi A."/>
            <person name="Thite S.V."/>
            <person name="Joseph N."/>
            <person name="Dhotre D."/>
            <person name="Moorthy M."/>
            <person name="Shouche Y.S."/>
        </authorList>
    </citation>
    <scope>NUCLEOTIDE SEQUENCE [LARGE SCALE GENOMIC DNA]</scope>
    <source>
        <strain evidence="6 7">MEB193</strain>
    </source>
</reference>
<evidence type="ECO:0000259" key="5">
    <source>
        <dbReference type="PROSITE" id="PS50110"/>
    </source>
</evidence>